<feature type="domain" description="Hydrophobic seed protein" evidence="3">
    <location>
        <begin position="72"/>
        <end position="146"/>
    </location>
</feature>
<evidence type="ECO:0000259" key="3">
    <source>
        <dbReference type="Pfam" id="PF14547"/>
    </source>
</evidence>
<gene>
    <name evidence="4" type="ORF">KIW84_031874</name>
</gene>
<keyword evidence="2" id="KW-0472">Membrane</keyword>
<proteinExistence type="inferred from homology"/>
<dbReference type="Gene3D" id="1.10.110.10">
    <property type="entry name" value="Plant lipid-transfer and hydrophobic proteins"/>
    <property type="match status" value="1"/>
</dbReference>
<dbReference type="PANTHER" id="PTHR31731">
    <property type="match status" value="1"/>
</dbReference>
<keyword evidence="2" id="KW-1133">Transmembrane helix</keyword>
<comment type="caution">
    <text evidence="4">The sequence shown here is derived from an EMBL/GenBank/DDBJ whole genome shotgun (WGS) entry which is preliminary data.</text>
</comment>
<dbReference type="Gramene" id="Psat03G0187400-T1">
    <property type="protein sequence ID" value="KAI5426211.1"/>
    <property type="gene ID" value="KIW84_031874"/>
</dbReference>
<evidence type="ECO:0000256" key="1">
    <source>
        <dbReference type="ARBA" id="ARBA00008965"/>
    </source>
</evidence>
<protein>
    <recommendedName>
        <fullName evidence="3">Hydrophobic seed protein domain-containing protein</fullName>
    </recommendedName>
</protein>
<evidence type="ECO:0000256" key="2">
    <source>
        <dbReference type="SAM" id="Phobius"/>
    </source>
</evidence>
<evidence type="ECO:0000313" key="4">
    <source>
        <dbReference type="EMBL" id="KAI5426211.1"/>
    </source>
</evidence>
<dbReference type="AlphaFoldDB" id="A0A9D4XX18"/>
<name>A0A9D4XX18_PEA</name>
<accession>A0A9D4XX18</accession>
<feature type="non-terminal residue" evidence="4">
    <location>
        <position position="1"/>
    </location>
</feature>
<keyword evidence="2" id="KW-0812">Transmembrane</keyword>
<organism evidence="4 5">
    <name type="scientific">Pisum sativum</name>
    <name type="common">Garden pea</name>
    <name type="synonym">Lathyrus oleraceus</name>
    <dbReference type="NCBI Taxonomy" id="3888"/>
    <lineage>
        <taxon>Eukaryota</taxon>
        <taxon>Viridiplantae</taxon>
        <taxon>Streptophyta</taxon>
        <taxon>Embryophyta</taxon>
        <taxon>Tracheophyta</taxon>
        <taxon>Spermatophyta</taxon>
        <taxon>Magnoliopsida</taxon>
        <taxon>eudicotyledons</taxon>
        <taxon>Gunneridae</taxon>
        <taxon>Pentapetalae</taxon>
        <taxon>rosids</taxon>
        <taxon>fabids</taxon>
        <taxon>Fabales</taxon>
        <taxon>Fabaceae</taxon>
        <taxon>Papilionoideae</taxon>
        <taxon>50 kb inversion clade</taxon>
        <taxon>NPAAA clade</taxon>
        <taxon>Hologalegina</taxon>
        <taxon>IRL clade</taxon>
        <taxon>Fabeae</taxon>
        <taxon>Lathyrus</taxon>
    </lineage>
</organism>
<dbReference type="InterPro" id="IPR027923">
    <property type="entry name" value="Hydrophob_seed_dom"/>
</dbReference>
<dbReference type="CDD" id="cd01958">
    <property type="entry name" value="HPS_like"/>
    <property type="match status" value="1"/>
</dbReference>
<keyword evidence="5" id="KW-1185">Reference proteome</keyword>
<dbReference type="InterPro" id="IPR051636">
    <property type="entry name" value="Plant_LTP/defense-related"/>
</dbReference>
<dbReference type="Proteomes" id="UP001058974">
    <property type="component" value="Chromosome 3"/>
</dbReference>
<dbReference type="Pfam" id="PF14547">
    <property type="entry name" value="Hydrophob_seed"/>
    <property type="match status" value="1"/>
</dbReference>
<feature type="transmembrane region" description="Helical" evidence="2">
    <location>
        <begin position="36"/>
        <end position="59"/>
    </location>
</feature>
<dbReference type="InterPro" id="IPR036312">
    <property type="entry name" value="Bifun_inhib/LTP/seed_sf"/>
</dbReference>
<dbReference type="EMBL" id="JAMSHJ010000003">
    <property type="protein sequence ID" value="KAI5426211.1"/>
    <property type="molecule type" value="Genomic_DNA"/>
</dbReference>
<reference evidence="4 5" key="1">
    <citation type="journal article" date="2022" name="Nat. Genet.">
        <title>Improved pea reference genome and pan-genome highlight genomic features and evolutionary characteristics.</title>
        <authorList>
            <person name="Yang T."/>
            <person name="Liu R."/>
            <person name="Luo Y."/>
            <person name="Hu S."/>
            <person name="Wang D."/>
            <person name="Wang C."/>
            <person name="Pandey M.K."/>
            <person name="Ge S."/>
            <person name="Xu Q."/>
            <person name="Li N."/>
            <person name="Li G."/>
            <person name="Huang Y."/>
            <person name="Saxena R.K."/>
            <person name="Ji Y."/>
            <person name="Li M."/>
            <person name="Yan X."/>
            <person name="He Y."/>
            <person name="Liu Y."/>
            <person name="Wang X."/>
            <person name="Xiang C."/>
            <person name="Varshney R.K."/>
            <person name="Ding H."/>
            <person name="Gao S."/>
            <person name="Zong X."/>
        </authorList>
    </citation>
    <scope>NUCLEOTIDE SEQUENCE [LARGE SCALE GENOMIC DNA]</scope>
    <source>
        <strain evidence="4 5">cv. Zhongwan 6</strain>
    </source>
</reference>
<evidence type="ECO:0000313" key="5">
    <source>
        <dbReference type="Proteomes" id="UP001058974"/>
    </source>
</evidence>
<sequence>NNVLESSFKSQIKFNISKEIIKHIKTSNFNMGSKNVASIIFVIFFVNVLFSASLSSAHVSVAGTSKLKQCPDLRVCVNLLKDLVSIVIGAPQCKPCCPFIAGLVDVEAHACLCTAIKGDILGIDINIPLKVLLNVCGRKVPSGSVC</sequence>
<comment type="similarity">
    <text evidence="1">Belongs to the plant LTP family. PEARLI1 subfamily.</text>
</comment>
<dbReference type="SUPFAM" id="SSF47699">
    <property type="entry name" value="Bifunctional inhibitor/lipid-transfer protein/seed storage 2S albumin"/>
    <property type="match status" value="1"/>
</dbReference>